<evidence type="ECO:0000256" key="5">
    <source>
        <dbReference type="SAM" id="SignalP"/>
    </source>
</evidence>
<proteinExistence type="inferred from homology"/>
<protein>
    <submittedName>
        <fullName evidence="6">Spy/CpxP family protein refolding chaperone</fullName>
    </submittedName>
</protein>
<accession>A0ABV0GHA3</accession>
<evidence type="ECO:0000256" key="1">
    <source>
        <dbReference type="ARBA" id="ARBA00004418"/>
    </source>
</evidence>
<organism evidence="6 7">
    <name type="scientific">Roseateles flavus</name>
    <dbReference type="NCBI Taxonomy" id="3149041"/>
    <lineage>
        <taxon>Bacteria</taxon>
        <taxon>Pseudomonadati</taxon>
        <taxon>Pseudomonadota</taxon>
        <taxon>Betaproteobacteria</taxon>
        <taxon>Burkholderiales</taxon>
        <taxon>Sphaerotilaceae</taxon>
        <taxon>Roseateles</taxon>
    </lineage>
</organism>
<comment type="similarity">
    <text evidence="2">Belongs to the CpxP/Spy family.</text>
</comment>
<reference evidence="6 7" key="1">
    <citation type="submission" date="2024-05" db="EMBL/GenBank/DDBJ databases">
        <title>Roseateles sp. 2.12 16S ribosomal RNA gene Genome sequencing and assembly.</title>
        <authorList>
            <person name="Woo H."/>
        </authorList>
    </citation>
    <scope>NUCLEOTIDE SEQUENCE [LARGE SCALE GENOMIC DNA]</scope>
    <source>
        <strain evidence="6 7">2.12</strain>
    </source>
</reference>
<gene>
    <name evidence="6" type="ORF">ABDJ40_16625</name>
</gene>
<comment type="subcellular location">
    <subcellularLocation>
        <location evidence="1">Periplasm</location>
    </subcellularLocation>
</comment>
<dbReference type="PANTHER" id="PTHR38102:SF1">
    <property type="entry name" value="PERIPLASMIC CHAPERONE SPY"/>
    <property type="match status" value="1"/>
</dbReference>
<keyword evidence="4" id="KW-0574">Periplasm</keyword>
<evidence type="ECO:0000256" key="2">
    <source>
        <dbReference type="ARBA" id="ARBA00008441"/>
    </source>
</evidence>
<keyword evidence="3 5" id="KW-0732">Signal</keyword>
<evidence type="ECO:0000256" key="4">
    <source>
        <dbReference type="ARBA" id="ARBA00022764"/>
    </source>
</evidence>
<evidence type="ECO:0000256" key="3">
    <source>
        <dbReference type="ARBA" id="ARBA00022729"/>
    </source>
</evidence>
<dbReference type="PANTHER" id="PTHR38102">
    <property type="entry name" value="PERIPLASMIC CHAPERONE SPY"/>
    <property type="match status" value="1"/>
</dbReference>
<dbReference type="InterPro" id="IPR052211">
    <property type="entry name" value="Cpx_auxiliary_protein"/>
</dbReference>
<dbReference type="InterPro" id="IPR012899">
    <property type="entry name" value="LTXXQ"/>
</dbReference>
<dbReference type="Gene3D" id="1.20.120.1490">
    <property type="match status" value="1"/>
</dbReference>
<sequence>MRSLKMKHLIPAAAMALALVTGAAQAQRHPGMGGPGMGAIAGGLMGGHVEHMLDLVDATDAQRAQIKSIMDAARGELKTQHEALRSLHEQGLTLFSATNVDAAAIEALRQKGSAVHEQISRRMSQAMIDVARVLTPEQRAKLAAKLKQRQARMAEHLKSRSGQ</sequence>
<dbReference type="Proteomes" id="UP001462640">
    <property type="component" value="Unassembled WGS sequence"/>
</dbReference>
<feature type="chain" id="PRO_5045649597" evidence="5">
    <location>
        <begin position="27"/>
        <end position="163"/>
    </location>
</feature>
<dbReference type="RefSeq" id="WP_347611488.1">
    <property type="nucleotide sequence ID" value="NZ_JBDPZC010000007.1"/>
</dbReference>
<name>A0ABV0GHA3_9BURK</name>
<dbReference type="InterPro" id="IPR025961">
    <property type="entry name" value="Metal_resist"/>
</dbReference>
<comment type="caution">
    <text evidence="6">The sequence shown here is derived from an EMBL/GenBank/DDBJ whole genome shotgun (WGS) entry which is preliminary data.</text>
</comment>
<evidence type="ECO:0000313" key="7">
    <source>
        <dbReference type="Proteomes" id="UP001462640"/>
    </source>
</evidence>
<dbReference type="Pfam" id="PF13801">
    <property type="entry name" value="Metal_resist"/>
    <property type="match status" value="1"/>
</dbReference>
<dbReference type="EMBL" id="JBDPZC010000007">
    <property type="protein sequence ID" value="MEO3714392.1"/>
    <property type="molecule type" value="Genomic_DNA"/>
</dbReference>
<keyword evidence="7" id="KW-1185">Reference proteome</keyword>
<evidence type="ECO:0000313" key="6">
    <source>
        <dbReference type="EMBL" id="MEO3714392.1"/>
    </source>
</evidence>
<feature type="signal peptide" evidence="5">
    <location>
        <begin position="1"/>
        <end position="26"/>
    </location>
</feature>
<dbReference type="CDD" id="cd09916">
    <property type="entry name" value="CpxP_like"/>
    <property type="match status" value="1"/>
</dbReference>